<feature type="transmembrane region" description="Helical" evidence="1">
    <location>
        <begin position="49"/>
        <end position="72"/>
    </location>
</feature>
<sequence length="80" mass="9034">MNIKASIIQSFARWILGGVPFASMKRIVADWNNEDLTGVQKREQVLREFALLGYALSGWLMNLGLELAVAWLKNQGQARE</sequence>
<protein>
    <submittedName>
        <fullName evidence="2">Uncharacterized protein</fullName>
    </submittedName>
</protein>
<organism evidence="2 3">
    <name type="scientific">Candidatus Methylobacter titanis</name>
    <dbReference type="NCBI Taxonomy" id="3053457"/>
    <lineage>
        <taxon>Bacteria</taxon>
        <taxon>Pseudomonadati</taxon>
        <taxon>Pseudomonadota</taxon>
        <taxon>Gammaproteobacteria</taxon>
        <taxon>Methylococcales</taxon>
        <taxon>Methylococcaceae</taxon>
        <taxon>Methylobacter</taxon>
    </lineage>
</organism>
<keyword evidence="3" id="KW-1185">Reference proteome</keyword>
<evidence type="ECO:0000256" key="1">
    <source>
        <dbReference type="SAM" id="Phobius"/>
    </source>
</evidence>
<dbReference type="AlphaFoldDB" id="A0AA43Q7W6"/>
<proteinExistence type="predicted"/>
<evidence type="ECO:0000313" key="3">
    <source>
        <dbReference type="Proteomes" id="UP001160519"/>
    </source>
</evidence>
<gene>
    <name evidence="2" type="ORF">PSU93_09390</name>
</gene>
<keyword evidence="1" id="KW-0812">Transmembrane</keyword>
<keyword evidence="1" id="KW-0472">Membrane</keyword>
<reference evidence="2" key="1">
    <citation type="submission" date="2023-01" db="EMBL/GenBank/DDBJ databases">
        <title>Biogeochemical cycle of methane in antarctic sediments.</title>
        <authorList>
            <person name="Roldan D.M."/>
            <person name="Menes R.J."/>
        </authorList>
    </citation>
    <scope>NUCLEOTIDE SEQUENCE [LARGE SCALE GENOMIC DNA]</scope>
    <source>
        <strain evidence="2">K-2018 MAG008</strain>
    </source>
</reference>
<dbReference type="EMBL" id="JAQSDF010000027">
    <property type="protein sequence ID" value="MDI1231349.1"/>
    <property type="molecule type" value="Genomic_DNA"/>
</dbReference>
<name>A0AA43Q7W6_9GAMM</name>
<accession>A0AA43Q7W6</accession>
<dbReference type="Proteomes" id="UP001160519">
    <property type="component" value="Unassembled WGS sequence"/>
</dbReference>
<comment type="caution">
    <text evidence="2">The sequence shown here is derived from an EMBL/GenBank/DDBJ whole genome shotgun (WGS) entry which is preliminary data.</text>
</comment>
<keyword evidence="1" id="KW-1133">Transmembrane helix</keyword>
<evidence type="ECO:0000313" key="2">
    <source>
        <dbReference type="EMBL" id="MDI1231349.1"/>
    </source>
</evidence>